<name>A0A1I6SJ55_9FLAO</name>
<dbReference type="GO" id="GO:0008270">
    <property type="term" value="F:zinc ion binding"/>
    <property type="evidence" value="ECO:0007669"/>
    <property type="project" value="InterPro"/>
</dbReference>
<feature type="region of interest" description="Disordered" evidence="1">
    <location>
        <begin position="722"/>
        <end position="756"/>
    </location>
</feature>
<feature type="signal peptide" evidence="2">
    <location>
        <begin position="1"/>
        <end position="20"/>
    </location>
</feature>
<dbReference type="GO" id="GO:0016020">
    <property type="term" value="C:membrane"/>
    <property type="evidence" value="ECO:0007669"/>
    <property type="project" value="TreeGrafter"/>
</dbReference>
<dbReference type="GO" id="GO:0042277">
    <property type="term" value="F:peptide binding"/>
    <property type="evidence" value="ECO:0007669"/>
    <property type="project" value="TreeGrafter"/>
</dbReference>
<dbReference type="PANTHER" id="PTHR11533">
    <property type="entry name" value="PROTEASE M1 ZINC METALLOPROTEASE"/>
    <property type="match status" value="1"/>
</dbReference>
<dbReference type="PANTHER" id="PTHR11533:SF174">
    <property type="entry name" value="PUROMYCIN-SENSITIVE AMINOPEPTIDASE-RELATED"/>
    <property type="match status" value="1"/>
</dbReference>
<evidence type="ECO:0000313" key="5">
    <source>
        <dbReference type="Proteomes" id="UP000199312"/>
    </source>
</evidence>
<gene>
    <name evidence="4" type="ORF">SAMN04488006_3082</name>
</gene>
<dbReference type="EMBL" id="FOZP01000009">
    <property type="protein sequence ID" value="SFS76959.1"/>
    <property type="molecule type" value="Genomic_DNA"/>
</dbReference>
<proteinExistence type="predicted"/>
<evidence type="ECO:0000256" key="2">
    <source>
        <dbReference type="SAM" id="SignalP"/>
    </source>
</evidence>
<dbReference type="AlphaFoldDB" id="A0A1I6SJ55"/>
<dbReference type="Pfam" id="PF01433">
    <property type="entry name" value="Peptidase_M1"/>
    <property type="match status" value="1"/>
</dbReference>
<feature type="domain" description="Peptidase M1 membrane alanine aminopeptidase" evidence="3">
    <location>
        <begin position="417"/>
        <end position="572"/>
    </location>
</feature>
<feature type="chain" id="PRO_5011601878" description="Peptidase M1 membrane alanine aminopeptidase domain-containing protein" evidence="2">
    <location>
        <begin position="21"/>
        <end position="756"/>
    </location>
</feature>
<keyword evidence="5" id="KW-1185">Reference proteome</keyword>
<dbReference type="STRING" id="593133.SAMN04488006_3082"/>
<reference evidence="5" key="1">
    <citation type="submission" date="2016-10" db="EMBL/GenBank/DDBJ databases">
        <authorList>
            <person name="Varghese N."/>
            <person name="Submissions S."/>
        </authorList>
    </citation>
    <scope>NUCLEOTIDE SEQUENCE [LARGE SCALE GENOMIC DNA]</scope>
    <source>
        <strain evidence="5">DSM 24450</strain>
    </source>
</reference>
<dbReference type="RefSeq" id="WP_090229635.1">
    <property type="nucleotide sequence ID" value="NZ_FOZP01000009.1"/>
</dbReference>
<keyword evidence="2" id="KW-0732">Signal</keyword>
<dbReference type="InterPro" id="IPR050344">
    <property type="entry name" value="Peptidase_M1_aminopeptidases"/>
</dbReference>
<dbReference type="GO" id="GO:0005615">
    <property type="term" value="C:extracellular space"/>
    <property type="evidence" value="ECO:0007669"/>
    <property type="project" value="TreeGrafter"/>
</dbReference>
<evidence type="ECO:0000256" key="1">
    <source>
        <dbReference type="SAM" id="MobiDB-lite"/>
    </source>
</evidence>
<feature type="region of interest" description="Disordered" evidence="1">
    <location>
        <begin position="40"/>
        <end position="60"/>
    </location>
</feature>
<dbReference type="SUPFAM" id="SSF55486">
    <property type="entry name" value="Metalloproteases ('zincins'), catalytic domain"/>
    <property type="match status" value="1"/>
</dbReference>
<dbReference type="Proteomes" id="UP000199312">
    <property type="component" value="Unassembled WGS sequence"/>
</dbReference>
<dbReference type="CDD" id="cd09604">
    <property type="entry name" value="M1_APN_like"/>
    <property type="match status" value="1"/>
</dbReference>
<sequence length="756" mass="87121">MKKITVAILSLVFLTTALFAQENSQEKVRQKGHYNSSKFKQLDEELPTPNKQHTASGAPGYEYTQQQVDYKMNIILDDDNQKIFGEETITYHNNSKDALEYLWVQLDQNMRAPNSKSNDINGGGPDVLYTPAKFAKTFMGKPFEGGFNIDYIKDANGNSLNYMINFTMMRVDLPKPLASGEKFVFNIKWWYNINDYMADRGRSGYEPFPDGNNLYVIAQFFPRLAVYNNVKGWQNLQFWGSSEFALEFGNYDVSITTPKDHILNATGVIQNPKDVFTKDQYKRYEAAKTAFDKPVFIVTPEEALAAENGKATSTKTWKFYAENVRDFAFSSSRKFIWDAMAVDFNGKTVMAYSLYPNEGNPLWEEHSTKVVANTLKVYSESTFDYPYPHATSINAERQGMEYPMICWNGGRPDANGKYNDRTKKGMIGVITHEVGHNFFPMIVNSDEREWTWMDEGINSFVEILAEYKYDPELFPLSKYPKNIVRYMAGDQDRLTPIMTQGDNIFNFGSNAYAKPAAGLFILRQTIMGPELFDHAFKTYAKRWKFKHPTPADFFRSMEDASAMDLDWFWRGWFYTTGNNDIGIKEVKKYHVTDKPTEQAENLAKRYGITVDQLPPSLYLISEDSKDYTDDIKGKKPEDYSVLNSYLQDNFTAEEKATLKSPKYFYELVFEKPGDLVMPIIVEFEYEDGTKERKQYPAEIWRLNDDEVTKVFPSSKVISKITVDPDEETADVDTSNNSWPKNTETQFDNFKKKQIKG</sequence>
<accession>A0A1I6SJ55</accession>
<dbReference type="InterPro" id="IPR027268">
    <property type="entry name" value="Peptidase_M4/M1_CTD_sf"/>
</dbReference>
<dbReference type="OrthoDB" id="9814383at2"/>
<protein>
    <recommendedName>
        <fullName evidence="3">Peptidase M1 membrane alanine aminopeptidase domain-containing protein</fullName>
    </recommendedName>
</protein>
<evidence type="ECO:0000259" key="3">
    <source>
        <dbReference type="Pfam" id="PF01433"/>
    </source>
</evidence>
<organism evidence="4 5">
    <name type="scientific">Lutibacter maritimus</name>
    <dbReference type="NCBI Taxonomy" id="593133"/>
    <lineage>
        <taxon>Bacteria</taxon>
        <taxon>Pseudomonadati</taxon>
        <taxon>Bacteroidota</taxon>
        <taxon>Flavobacteriia</taxon>
        <taxon>Flavobacteriales</taxon>
        <taxon>Flavobacteriaceae</taxon>
        <taxon>Lutibacter</taxon>
    </lineage>
</organism>
<evidence type="ECO:0000313" key="4">
    <source>
        <dbReference type="EMBL" id="SFS76959.1"/>
    </source>
</evidence>
<dbReference type="GO" id="GO:0070006">
    <property type="term" value="F:metalloaminopeptidase activity"/>
    <property type="evidence" value="ECO:0007669"/>
    <property type="project" value="TreeGrafter"/>
</dbReference>
<dbReference type="GO" id="GO:0005737">
    <property type="term" value="C:cytoplasm"/>
    <property type="evidence" value="ECO:0007669"/>
    <property type="project" value="TreeGrafter"/>
</dbReference>
<dbReference type="GO" id="GO:0043171">
    <property type="term" value="P:peptide catabolic process"/>
    <property type="evidence" value="ECO:0007669"/>
    <property type="project" value="TreeGrafter"/>
</dbReference>
<dbReference type="Gene3D" id="1.10.390.10">
    <property type="entry name" value="Neutral Protease Domain 2"/>
    <property type="match status" value="1"/>
</dbReference>
<dbReference type="InterPro" id="IPR014782">
    <property type="entry name" value="Peptidase_M1_dom"/>
</dbReference>
<feature type="compositionally biased region" description="Polar residues" evidence="1">
    <location>
        <begin position="731"/>
        <end position="747"/>
    </location>
</feature>